<dbReference type="EMBL" id="LNKT01000012">
    <property type="protein sequence ID" value="KYJ86880.1"/>
    <property type="molecule type" value="Genomic_DNA"/>
</dbReference>
<gene>
    <name evidence="3" type="ORF">AS592_08635</name>
</gene>
<accession>A0A151CH65</accession>
<evidence type="ECO:0000256" key="1">
    <source>
        <dbReference type="SAM" id="Phobius"/>
    </source>
</evidence>
<dbReference type="InterPro" id="IPR050706">
    <property type="entry name" value="Cyclic-di-GMP_PDE-like"/>
</dbReference>
<keyword evidence="1" id="KW-0812">Transmembrane</keyword>
<feature type="transmembrane region" description="Helical" evidence="1">
    <location>
        <begin position="48"/>
        <end position="66"/>
    </location>
</feature>
<dbReference type="PANTHER" id="PTHR33121">
    <property type="entry name" value="CYCLIC DI-GMP PHOSPHODIESTERASE PDEF"/>
    <property type="match status" value="1"/>
</dbReference>
<feature type="domain" description="EAL" evidence="2">
    <location>
        <begin position="225"/>
        <end position="471"/>
    </location>
</feature>
<dbReference type="STRING" id="1630136.AS592_08635"/>
<keyword evidence="1" id="KW-1133">Transmembrane helix</keyword>
<dbReference type="SMART" id="SM00052">
    <property type="entry name" value="EAL"/>
    <property type="match status" value="1"/>
</dbReference>
<keyword evidence="1" id="KW-0472">Membrane</keyword>
<dbReference type="SUPFAM" id="SSF141868">
    <property type="entry name" value="EAL domain-like"/>
    <property type="match status" value="1"/>
</dbReference>
<dbReference type="InterPro" id="IPR035919">
    <property type="entry name" value="EAL_sf"/>
</dbReference>
<evidence type="ECO:0000313" key="4">
    <source>
        <dbReference type="Proteomes" id="UP000075359"/>
    </source>
</evidence>
<dbReference type="CDD" id="cd01948">
    <property type="entry name" value="EAL"/>
    <property type="match status" value="1"/>
</dbReference>
<dbReference type="AlphaFoldDB" id="A0A151CH65"/>
<reference evidence="3 4" key="1">
    <citation type="submission" date="2015-11" db="EMBL/GenBank/DDBJ databases">
        <title>Draft genome of Sulfurovum riftiae 1812E, a member of the Epsilonproteobacteria isolated from the tube of the deep-sea hydrothermal vent tubewom Riftia pachyptila.</title>
        <authorList>
            <person name="Vetriani C."/>
            <person name="Giovannelli D."/>
        </authorList>
    </citation>
    <scope>NUCLEOTIDE SEQUENCE [LARGE SCALE GENOMIC DNA]</scope>
    <source>
        <strain evidence="3 4">1812E</strain>
    </source>
</reference>
<evidence type="ECO:0000259" key="2">
    <source>
        <dbReference type="PROSITE" id="PS50883"/>
    </source>
</evidence>
<dbReference type="InterPro" id="IPR043128">
    <property type="entry name" value="Rev_trsase/Diguanyl_cyclase"/>
</dbReference>
<dbReference type="GO" id="GO:0071111">
    <property type="term" value="F:cyclic-guanylate-specific phosphodiesterase activity"/>
    <property type="evidence" value="ECO:0007669"/>
    <property type="project" value="InterPro"/>
</dbReference>
<protein>
    <recommendedName>
        <fullName evidence="2">EAL domain-containing protein</fullName>
    </recommendedName>
</protein>
<dbReference type="RefSeq" id="WP_067330403.1">
    <property type="nucleotide sequence ID" value="NZ_LNKT01000012.1"/>
</dbReference>
<evidence type="ECO:0000313" key="3">
    <source>
        <dbReference type="EMBL" id="KYJ86880.1"/>
    </source>
</evidence>
<dbReference type="Gene3D" id="3.30.70.270">
    <property type="match status" value="1"/>
</dbReference>
<dbReference type="InterPro" id="IPR001633">
    <property type="entry name" value="EAL_dom"/>
</dbReference>
<keyword evidence="4" id="KW-1185">Reference proteome</keyword>
<sequence length="471" mass="54345">MLQSERQERGRRFELALRAGIPIILLISLVFYSIFFKEDRVDLTLENGILFASIVFTTVYFIYFLINLSVNETLVDLATQGYNEKAFIRQLEAYKPKTIALLVIRNLATISENYSTDEVDMLLYSVVHKLNNEFTKAGFGNTLIARRYGAEFLIAIDRESEEIQTIFEDFIDHNRTINDIELDYAFSMIKNTNEHIEKTILHLKHLLAAQDQDRENTPVHDAQELSQTEASVIQALKEKSLLLSFRPLLNVRTDTVDIYEISVKLKSSEMGNILPRVFLPIVNRLGLGREYDLAIFKHVLELLPLVDETISFSFNLSPFSLRDENFQDKFFTLMDKTSIDPSRLIIELYERKTHHNLSGYLSTLKKFRSRGVRIAIDNFGSSNASMEYMKHFNFDIVQFDRDYVTKLEDANTHAMLTSLITMSKDLHITTVAKWVDSKAQKEALIALGIDYLQGFEIGKPITEQQLIQTYN</sequence>
<comment type="caution">
    <text evidence="3">The sequence shown here is derived from an EMBL/GenBank/DDBJ whole genome shotgun (WGS) entry which is preliminary data.</text>
</comment>
<proteinExistence type="predicted"/>
<feature type="transmembrane region" description="Helical" evidence="1">
    <location>
        <begin position="15"/>
        <end position="36"/>
    </location>
</feature>
<organism evidence="3 4">
    <name type="scientific">Sulfurovum riftiae</name>
    <dbReference type="NCBI Taxonomy" id="1630136"/>
    <lineage>
        <taxon>Bacteria</taxon>
        <taxon>Pseudomonadati</taxon>
        <taxon>Campylobacterota</taxon>
        <taxon>Epsilonproteobacteria</taxon>
        <taxon>Campylobacterales</taxon>
        <taxon>Sulfurovaceae</taxon>
        <taxon>Sulfurovum</taxon>
    </lineage>
</organism>
<dbReference type="Pfam" id="PF00563">
    <property type="entry name" value="EAL"/>
    <property type="match status" value="1"/>
</dbReference>
<name>A0A151CH65_9BACT</name>
<dbReference type="PROSITE" id="PS50883">
    <property type="entry name" value="EAL"/>
    <property type="match status" value="1"/>
</dbReference>
<dbReference type="Gene3D" id="3.20.20.450">
    <property type="entry name" value="EAL domain"/>
    <property type="match status" value="1"/>
</dbReference>
<dbReference type="OrthoDB" id="5360156at2"/>
<dbReference type="Proteomes" id="UP000075359">
    <property type="component" value="Unassembled WGS sequence"/>
</dbReference>
<dbReference type="PANTHER" id="PTHR33121:SF71">
    <property type="entry name" value="OXYGEN SENSOR PROTEIN DOSP"/>
    <property type="match status" value="1"/>
</dbReference>